<dbReference type="Gene3D" id="3.20.20.80">
    <property type="entry name" value="Glycosidases"/>
    <property type="match status" value="1"/>
</dbReference>
<dbReference type="RefSeq" id="WP_114351215.1">
    <property type="nucleotide sequence ID" value="NZ_QPJJ01000001.1"/>
</dbReference>
<evidence type="ECO:0000256" key="1">
    <source>
        <dbReference type="ARBA" id="ARBA00007401"/>
    </source>
</evidence>
<keyword evidence="9" id="KW-1185">Reference proteome</keyword>
<dbReference type="Gene3D" id="2.60.120.260">
    <property type="entry name" value="Galactose-binding domain-like"/>
    <property type="match status" value="1"/>
</dbReference>
<feature type="domain" description="Glycoside hydrolase family 2 immunoglobulin-like beta-sandwich" evidence="5">
    <location>
        <begin position="154"/>
        <end position="258"/>
    </location>
</feature>
<evidence type="ECO:0000256" key="2">
    <source>
        <dbReference type="ARBA" id="ARBA00022801"/>
    </source>
</evidence>
<feature type="domain" description="Glycoside hydrolase family 2 catalytic" evidence="6">
    <location>
        <begin position="264"/>
        <end position="558"/>
    </location>
</feature>
<dbReference type="InterPro" id="IPR006103">
    <property type="entry name" value="Glyco_hydro_2_cat"/>
</dbReference>
<dbReference type="OrthoDB" id="9762066at2"/>
<dbReference type="InterPro" id="IPR006104">
    <property type="entry name" value="Glyco_hydro_2_N"/>
</dbReference>
<organism evidence="8 9">
    <name type="scientific">Saliterribacillus persicus</name>
    <dbReference type="NCBI Taxonomy" id="930114"/>
    <lineage>
        <taxon>Bacteria</taxon>
        <taxon>Bacillati</taxon>
        <taxon>Bacillota</taxon>
        <taxon>Bacilli</taxon>
        <taxon>Bacillales</taxon>
        <taxon>Bacillaceae</taxon>
        <taxon>Saliterribacillus</taxon>
    </lineage>
</organism>
<evidence type="ECO:0000259" key="7">
    <source>
        <dbReference type="Pfam" id="PF02837"/>
    </source>
</evidence>
<protein>
    <submittedName>
        <fullName evidence="8">Beta-glucuronidase</fullName>
    </submittedName>
</protein>
<comment type="caution">
    <text evidence="8">The sequence shown here is derived from an EMBL/GenBank/DDBJ whole genome shotgun (WGS) entry which is preliminary data.</text>
</comment>
<dbReference type="PRINTS" id="PR00132">
    <property type="entry name" value="GLHYDRLASE2"/>
</dbReference>
<dbReference type="InterPro" id="IPR036156">
    <property type="entry name" value="Beta-gal/glucu_dom_sf"/>
</dbReference>
<dbReference type="InterPro" id="IPR008979">
    <property type="entry name" value="Galactose-bd-like_sf"/>
</dbReference>
<dbReference type="SUPFAM" id="SSF51445">
    <property type="entry name" value="(Trans)glycosidases"/>
    <property type="match status" value="1"/>
</dbReference>
<dbReference type="PANTHER" id="PTHR42732:SF1">
    <property type="entry name" value="BETA-MANNOSIDASE"/>
    <property type="match status" value="1"/>
</dbReference>
<feature type="domain" description="Glycosyl hydrolases family 2 sugar binding" evidence="7">
    <location>
        <begin position="47"/>
        <end position="151"/>
    </location>
</feature>
<evidence type="ECO:0000313" key="8">
    <source>
        <dbReference type="EMBL" id="RCW77274.1"/>
    </source>
</evidence>
<name>A0A368YGG0_9BACI</name>
<dbReference type="GO" id="GO:0004553">
    <property type="term" value="F:hydrolase activity, hydrolyzing O-glycosyl compounds"/>
    <property type="evidence" value="ECO:0007669"/>
    <property type="project" value="InterPro"/>
</dbReference>
<sequence>MIRLFQRHRIRKNREVHGLWEFQTINASDKLSSKRYQLPVPSCWEMHPEFLTYRGKAIYRKYFEVKEKTNIRLEFKGVSHTATVLVDGNIVATHYNAYTPFSVLLPNVDGGEHLLEVLVDNRFTEDSALHIPNDYYTYGGIIRSVILEEIPDCYIEKMKAIPKKVDDEWHLELEAHISNLTDERQKVRMEATIADTRVITPFSEVEKGKTVMIRRSIPIQNIREWSSQKPNLYELELNLYRGEASEPIDDQIDRIGFRTITTLDGHIQLNGENIVMRGFNRHEDHPQVGASFSQTLMVHDLELMKDMGANTVRTSHYPNDELFLDLCDEMGFFVWEENHARGLSLERMQHPKFQEQCLQVNEEMVTNHIHHPSIIIWGILNECASNTEEGREMYKEQIEQIRALDNSRPVTFASHHRAEELCFDLVDICSFNLYPKWYTDEDPKVLVEEAKKWAEELGGKGKPMIMSEFGGDGIYGYRSPTHVKGTEERQAEIIRLNLKAYEEKSYISGMLIWQFADCRVTEGLGFLLTRAGTMNQKGMVDTYRRPKLAYQTVQEIWKKGDKKS</sequence>
<dbReference type="InterPro" id="IPR013783">
    <property type="entry name" value="Ig-like_fold"/>
</dbReference>
<dbReference type="PANTHER" id="PTHR42732">
    <property type="entry name" value="BETA-GALACTOSIDASE"/>
    <property type="match status" value="1"/>
</dbReference>
<keyword evidence="2 4" id="KW-0378">Hydrolase</keyword>
<dbReference type="InterPro" id="IPR051913">
    <property type="entry name" value="GH2_Domain-Containing"/>
</dbReference>
<accession>A0A368YGG0</accession>
<dbReference type="InterPro" id="IPR023230">
    <property type="entry name" value="Glyco_hydro_2_CS"/>
</dbReference>
<dbReference type="Pfam" id="PF02836">
    <property type="entry name" value="Glyco_hydro_2_C"/>
    <property type="match status" value="1"/>
</dbReference>
<comment type="similarity">
    <text evidence="1 4">Belongs to the glycosyl hydrolase 2 family.</text>
</comment>
<dbReference type="SUPFAM" id="SSF49303">
    <property type="entry name" value="beta-Galactosidase/glucuronidase domain"/>
    <property type="match status" value="1"/>
</dbReference>
<dbReference type="GO" id="GO:0005975">
    <property type="term" value="P:carbohydrate metabolic process"/>
    <property type="evidence" value="ECO:0007669"/>
    <property type="project" value="InterPro"/>
</dbReference>
<proteinExistence type="inferred from homology"/>
<dbReference type="Proteomes" id="UP000252585">
    <property type="component" value="Unassembled WGS sequence"/>
</dbReference>
<gene>
    <name evidence="8" type="ORF">DFR57_101143</name>
</gene>
<dbReference type="InterPro" id="IPR017853">
    <property type="entry name" value="GH"/>
</dbReference>
<dbReference type="InterPro" id="IPR006102">
    <property type="entry name" value="Ig-like_GH2"/>
</dbReference>
<dbReference type="Pfam" id="PF00703">
    <property type="entry name" value="Glyco_hydro_2"/>
    <property type="match status" value="1"/>
</dbReference>
<evidence type="ECO:0000313" key="9">
    <source>
        <dbReference type="Proteomes" id="UP000252585"/>
    </source>
</evidence>
<evidence type="ECO:0000256" key="4">
    <source>
        <dbReference type="RuleBase" id="RU361154"/>
    </source>
</evidence>
<reference evidence="8 9" key="1">
    <citation type="submission" date="2018-07" db="EMBL/GenBank/DDBJ databases">
        <title>Genomic Encyclopedia of Type Strains, Phase IV (KMG-IV): sequencing the most valuable type-strain genomes for metagenomic binning, comparative biology and taxonomic classification.</title>
        <authorList>
            <person name="Goeker M."/>
        </authorList>
    </citation>
    <scope>NUCLEOTIDE SEQUENCE [LARGE SCALE GENOMIC DNA]</scope>
    <source>
        <strain evidence="8 9">DSM 27696</strain>
    </source>
</reference>
<keyword evidence="3 4" id="KW-0326">Glycosidase</keyword>
<dbReference type="Pfam" id="PF02837">
    <property type="entry name" value="Glyco_hydro_2_N"/>
    <property type="match status" value="1"/>
</dbReference>
<evidence type="ECO:0000259" key="5">
    <source>
        <dbReference type="Pfam" id="PF00703"/>
    </source>
</evidence>
<dbReference type="SUPFAM" id="SSF49785">
    <property type="entry name" value="Galactose-binding domain-like"/>
    <property type="match status" value="1"/>
</dbReference>
<dbReference type="InterPro" id="IPR006101">
    <property type="entry name" value="Glyco_hydro_2"/>
</dbReference>
<dbReference type="PROSITE" id="PS00719">
    <property type="entry name" value="GLYCOSYL_HYDROL_F2_1"/>
    <property type="match status" value="1"/>
</dbReference>
<dbReference type="AlphaFoldDB" id="A0A368YGG0"/>
<dbReference type="Gene3D" id="2.60.40.10">
    <property type="entry name" value="Immunoglobulins"/>
    <property type="match status" value="1"/>
</dbReference>
<evidence type="ECO:0000259" key="6">
    <source>
        <dbReference type="Pfam" id="PF02836"/>
    </source>
</evidence>
<evidence type="ECO:0000256" key="3">
    <source>
        <dbReference type="ARBA" id="ARBA00023295"/>
    </source>
</evidence>
<dbReference type="EMBL" id="QPJJ01000001">
    <property type="protein sequence ID" value="RCW77274.1"/>
    <property type="molecule type" value="Genomic_DNA"/>
</dbReference>